<evidence type="ECO:0000256" key="3">
    <source>
        <dbReference type="SAM" id="MobiDB-lite"/>
    </source>
</evidence>
<feature type="region of interest" description="Disordered" evidence="3">
    <location>
        <begin position="111"/>
        <end position="147"/>
    </location>
</feature>
<dbReference type="GO" id="GO:0006508">
    <property type="term" value="P:proteolysis"/>
    <property type="evidence" value="ECO:0007669"/>
    <property type="project" value="InterPro"/>
</dbReference>
<dbReference type="Gene3D" id="3.50.4.10">
    <property type="entry name" value="Hepatocyte Growth Factor"/>
    <property type="match status" value="1"/>
</dbReference>
<keyword evidence="4" id="KW-0732">Signal</keyword>
<feature type="domain" description="Apple" evidence="5">
    <location>
        <begin position="25"/>
        <end position="97"/>
    </location>
</feature>
<comment type="caution">
    <text evidence="6">The sequence shown here is derived from an EMBL/GenBank/DDBJ whole genome shotgun (WGS) entry which is preliminary data.</text>
</comment>
<organism evidence="6 7">
    <name type="scientific">Penicillium frequentans</name>
    <dbReference type="NCBI Taxonomy" id="3151616"/>
    <lineage>
        <taxon>Eukaryota</taxon>
        <taxon>Fungi</taxon>
        <taxon>Dikarya</taxon>
        <taxon>Ascomycota</taxon>
        <taxon>Pezizomycotina</taxon>
        <taxon>Eurotiomycetes</taxon>
        <taxon>Eurotiomycetidae</taxon>
        <taxon>Eurotiales</taxon>
        <taxon>Aspergillaceae</taxon>
        <taxon>Penicillium</taxon>
    </lineage>
</organism>
<dbReference type="Proteomes" id="UP001220324">
    <property type="component" value="Unassembled WGS sequence"/>
</dbReference>
<evidence type="ECO:0000259" key="5">
    <source>
        <dbReference type="SMART" id="SM00223"/>
    </source>
</evidence>
<feature type="compositionally biased region" description="Polar residues" evidence="3">
    <location>
        <begin position="111"/>
        <end position="131"/>
    </location>
</feature>
<dbReference type="EMBL" id="JAQIZZ010000002">
    <property type="protein sequence ID" value="KAJ5552698.1"/>
    <property type="molecule type" value="Genomic_DNA"/>
</dbReference>
<gene>
    <name evidence="6" type="ORF">N7494_002076</name>
</gene>
<feature type="chain" id="PRO_5042235105" description="Apple domain-containing protein" evidence="4">
    <location>
        <begin position="22"/>
        <end position="147"/>
    </location>
</feature>
<dbReference type="AlphaFoldDB" id="A0AAD6D4Z0"/>
<evidence type="ECO:0000256" key="2">
    <source>
        <dbReference type="ARBA" id="ARBA00023157"/>
    </source>
</evidence>
<dbReference type="InterPro" id="IPR000177">
    <property type="entry name" value="Apple"/>
</dbReference>
<proteinExistence type="predicted"/>
<keyword evidence="7" id="KW-1185">Reference proteome</keyword>
<sequence length="147" mass="16046">MASTSSLFFLAALASISGVQASSECFKSVYNETIALFNSAPFAYSLDLDTASHCQNWCNEIPKCQAWVYVENSGHCDLHRTGPLSLSDNSGFTFGGCEPVNATRPVVTTTDRALIPTPSSTPVESGDNFSTHARREVGQHRHNRHHR</sequence>
<accession>A0AAD6D4Z0</accession>
<feature type="signal peptide" evidence="4">
    <location>
        <begin position="1"/>
        <end position="21"/>
    </location>
</feature>
<name>A0AAD6D4Z0_9EURO</name>
<evidence type="ECO:0000256" key="4">
    <source>
        <dbReference type="SAM" id="SignalP"/>
    </source>
</evidence>
<evidence type="ECO:0000256" key="1">
    <source>
        <dbReference type="ARBA" id="ARBA00022737"/>
    </source>
</evidence>
<evidence type="ECO:0000313" key="7">
    <source>
        <dbReference type="Proteomes" id="UP001220324"/>
    </source>
</evidence>
<evidence type="ECO:0000313" key="6">
    <source>
        <dbReference type="EMBL" id="KAJ5552698.1"/>
    </source>
</evidence>
<dbReference type="InterPro" id="IPR003609">
    <property type="entry name" value="Pan_app"/>
</dbReference>
<keyword evidence="1" id="KW-0677">Repeat</keyword>
<protein>
    <recommendedName>
        <fullName evidence="5">Apple domain-containing protein</fullName>
    </recommendedName>
</protein>
<dbReference type="Pfam" id="PF14295">
    <property type="entry name" value="PAN_4"/>
    <property type="match status" value="1"/>
</dbReference>
<dbReference type="SMART" id="SM00223">
    <property type="entry name" value="APPLE"/>
    <property type="match status" value="1"/>
</dbReference>
<keyword evidence="2" id="KW-1015">Disulfide bond</keyword>
<reference evidence="6 7" key="1">
    <citation type="journal article" date="2023" name="IMA Fungus">
        <title>Comparative genomic study of the Penicillium genus elucidates a diverse pangenome and 15 lateral gene transfer events.</title>
        <authorList>
            <person name="Petersen C."/>
            <person name="Sorensen T."/>
            <person name="Nielsen M.R."/>
            <person name="Sondergaard T.E."/>
            <person name="Sorensen J.L."/>
            <person name="Fitzpatrick D.A."/>
            <person name="Frisvad J.C."/>
            <person name="Nielsen K.L."/>
        </authorList>
    </citation>
    <scope>NUCLEOTIDE SEQUENCE [LARGE SCALE GENOMIC DNA]</scope>
    <source>
        <strain evidence="6 7">IBT 35679</strain>
    </source>
</reference>
<dbReference type="GO" id="GO:0005576">
    <property type="term" value="C:extracellular region"/>
    <property type="evidence" value="ECO:0007669"/>
    <property type="project" value="InterPro"/>
</dbReference>